<accession>A0ABP0L6U0</accession>
<dbReference type="EMBL" id="CAXAMN010011113">
    <property type="protein sequence ID" value="CAK9034278.1"/>
    <property type="molecule type" value="Genomic_DNA"/>
</dbReference>
<name>A0ABP0L6U0_9DINO</name>
<feature type="chain" id="PRO_5047515831" evidence="1">
    <location>
        <begin position="20"/>
        <end position="100"/>
    </location>
</feature>
<proteinExistence type="predicted"/>
<organism evidence="2 3">
    <name type="scientific">Durusdinium trenchii</name>
    <dbReference type="NCBI Taxonomy" id="1381693"/>
    <lineage>
        <taxon>Eukaryota</taxon>
        <taxon>Sar</taxon>
        <taxon>Alveolata</taxon>
        <taxon>Dinophyceae</taxon>
        <taxon>Suessiales</taxon>
        <taxon>Symbiodiniaceae</taxon>
        <taxon>Durusdinium</taxon>
    </lineage>
</organism>
<evidence type="ECO:0000256" key="1">
    <source>
        <dbReference type="SAM" id="SignalP"/>
    </source>
</evidence>
<keyword evidence="1" id="KW-0732">Signal</keyword>
<protein>
    <submittedName>
        <fullName evidence="2">Uncharacterized protein</fullName>
    </submittedName>
</protein>
<evidence type="ECO:0000313" key="2">
    <source>
        <dbReference type="EMBL" id="CAK9034278.1"/>
    </source>
</evidence>
<comment type="caution">
    <text evidence="2">The sequence shown here is derived from an EMBL/GenBank/DDBJ whole genome shotgun (WGS) entry which is preliminary data.</text>
</comment>
<evidence type="ECO:0000313" key="3">
    <source>
        <dbReference type="Proteomes" id="UP001642484"/>
    </source>
</evidence>
<dbReference type="Proteomes" id="UP001642484">
    <property type="component" value="Unassembled WGS sequence"/>
</dbReference>
<keyword evidence="3" id="KW-1185">Reference proteome</keyword>
<reference evidence="2 3" key="1">
    <citation type="submission" date="2024-02" db="EMBL/GenBank/DDBJ databases">
        <authorList>
            <person name="Chen Y."/>
            <person name="Shah S."/>
            <person name="Dougan E. K."/>
            <person name="Thang M."/>
            <person name="Chan C."/>
        </authorList>
    </citation>
    <scope>NUCLEOTIDE SEQUENCE [LARGE SCALE GENOMIC DNA]</scope>
</reference>
<sequence length="100" mass="10802">MFRLPLLLMGLFALQESLAIGPDQEACGEEEIEAVEMAEAEALKTELLQVKVSSGATFEEEEASFIQANAQASVVIDDMADFPTMFVQTDMELAATDAVV</sequence>
<feature type="signal peptide" evidence="1">
    <location>
        <begin position="1"/>
        <end position="19"/>
    </location>
</feature>
<gene>
    <name evidence="2" type="ORF">CCMP2556_LOCUS19418</name>
</gene>